<organism evidence="1 2">
    <name type="scientific">Salinibacter ruber</name>
    <dbReference type="NCBI Taxonomy" id="146919"/>
    <lineage>
        <taxon>Bacteria</taxon>
        <taxon>Pseudomonadati</taxon>
        <taxon>Rhodothermota</taxon>
        <taxon>Rhodothermia</taxon>
        <taxon>Rhodothermales</taxon>
        <taxon>Salinibacteraceae</taxon>
        <taxon>Salinibacter</taxon>
    </lineage>
</organism>
<proteinExistence type="predicted"/>
<dbReference type="AlphaFoldDB" id="A0A9X2TER2"/>
<dbReference type="RefSeq" id="WP_259123570.1">
    <property type="nucleotide sequence ID" value="NZ_JANTZO010000005.1"/>
</dbReference>
<sequence length="77" mass="8645">METFTARVDLVIRAEDEGEAEEMVSALLNSGVSLSDEPRIADWSWGGSAREEYQTPVRVGENPFEHFNARVPRHIGE</sequence>
<reference evidence="1" key="1">
    <citation type="submission" date="2022-08" db="EMBL/GenBank/DDBJ databases">
        <title>Genomic Encyclopedia of Type Strains, Phase V (KMG-V): Genome sequencing to study the core and pangenomes of soil and plant-associated prokaryotes.</title>
        <authorList>
            <person name="Whitman W."/>
        </authorList>
    </citation>
    <scope>NUCLEOTIDE SEQUENCE</scope>
    <source>
        <strain evidence="1">SP3049</strain>
    </source>
</reference>
<evidence type="ECO:0000313" key="1">
    <source>
        <dbReference type="EMBL" id="MCS3709752.1"/>
    </source>
</evidence>
<gene>
    <name evidence="1" type="ORF">GGP61_001356</name>
</gene>
<dbReference type="EMBL" id="JANUAE010000004">
    <property type="protein sequence ID" value="MCS3709752.1"/>
    <property type="molecule type" value="Genomic_DNA"/>
</dbReference>
<accession>A0A9X2TER2</accession>
<comment type="caution">
    <text evidence="1">The sequence shown here is derived from an EMBL/GenBank/DDBJ whole genome shotgun (WGS) entry which is preliminary data.</text>
</comment>
<dbReference type="Proteomes" id="UP001155057">
    <property type="component" value="Unassembled WGS sequence"/>
</dbReference>
<name>A0A9X2TER2_9BACT</name>
<protein>
    <submittedName>
        <fullName evidence="1">Uncharacterized protein</fullName>
    </submittedName>
</protein>
<evidence type="ECO:0000313" key="2">
    <source>
        <dbReference type="Proteomes" id="UP001155057"/>
    </source>
</evidence>